<protein>
    <recommendedName>
        <fullName evidence="1">DUF7662 domain-containing protein</fullName>
    </recommendedName>
</protein>
<keyword evidence="3" id="KW-1185">Reference proteome</keyword>
<dbReference type="RefSeq" id="WP_155189369.1">
    <property type="nucleotide sequence ID" value="NZ_BAAAEA010000008.1"/>
</dbReference>
<proteinExistence type="predicted"/>
<evidence type="ECO:0000313" key="3">
    <source>
        <dbReference type="Proteomes" id="UP001157914"/>
    </source>
</evidence>
<evidence type="ECO:0000259" key="1">
    <source>
        <dbReference type="Pfam" id="PF24698"/>
    </source>
</evidence>
<gene>
    <name evidence="2" type="ORF">SAMN06265374_0044</name>
</gene>
<name>A0ABY1PMW9_9HYPH</name>
<sequence length="257" mass="28219">MSKYEPLREHLARLTDVVWAAKLNEVEGIIGSNLPKSAREHRTWWANSGGSLVHQNAWLDAGWRVERTDLTRDVIVFRRQLIGGTGVTSRSSAAKSPQKIAEKRLCKHMASLRQPATVTLRTEWTVLGDVAKTPCSNTAIPRDAGVVRFATLDGDDVKTVIASAASVQQLYRSIRMEMKGMEGNADCMTGKSIIEAGGFEADTPIECDVVKSGNAWLLTDGRGRKANLDDATERSLVAQLLYLQELQSGRSAKLIKD</sequence>
<reference evidence="2 3" key="1">
    <citation type="submission" date="2017-05" db="EMBL/GenBank/DDBJ databases">
        <authorList>
            <person name="Varghese N."/>
            <person name="Submissions S."/>
        </authorList>
    </citation>
    <scope>NUCLEOTIDE SEQUENCE [LARGE SCALE GENOMIC DNA]</scope>
    <source>
        <strain evidence="2 3">DSM 15949</strain>
    </source>
</reference>
<organism evidence="2 3">
    <name type="scientific">Roseibium denhamense</name>
    <dbReference type="NCBI Taxonomy" id="76305"/>
    <lineage>
        <taxon>Bacteria</taxon>
        <taxon>Pseudomonadati</taxon>
        <taxon>Pseudomonadota</taxon>
        <taxon>Alphaproteobacteria</taxon>
        <taxon>Hyphomicrobiales</taxon>
        <taxon>Stappiaceae</taxon>
        <taxon>Roseibium</taxon>
    </lineage>
</organism>
<dbReference type="InterPro" id="IPR056079">
    <property type="entry name" value="DUF7662"/>
</dbReference>
<dbReference type="Proteomes" id="UP001157914">
    <property type="component" value="Unassembled WGS sequence"/>
</dbReference>
<feature type="domain" description="DUF7662" evidence="1">
    <location>
        <begin position="4"/>
        <end position="79"/>
    </location>
</feature>
<evidence type="ECO:0000313" key="2">
    <source>
        <dbReference type="EMBL" id="SMP37296.1"/>
    </source>
</evidence>
<dbReference type="EMBL" id="FXTT01000011">
    <property type="protein sequence ID" value="SMP37296.1"/>
    <property type="molecule type" value="Genomic_DNA"/>
</dbReference>
<dbReference type="Pfam" id="PF24698">
    <property type="entry name" value="DUF7662"/>
    <property type="match status" value="1"/>
</dbReference>
<comment type="caution">
    <text evidence="2">The sequence shown here is derived from an EMBL/GenBank/DDBJ whole genome shotgun (WGS) entry which is preliminary data.</text>
</comment>
<accession>A0ABY1PMW9</accession>